<protein>
    <submittedName>
        <fullName evidence="2">Uncharacterized protein</fullName>
    </submittedName>
</protein>
<dbReference type="Proteomes" id="UP000807504">
    <property type="component" value="Unassembled WGS sequence"/>
</dbReference>
<gene>
    <name evidence="2" type="ORF">HNY73_013628</name>
</gene>
<sequence length="105" mass="11762">MWSGVIVHENEFIIDGCNVKNRNGTDDLIPISLRRSCPTPDMCRSVRPLIKIAAHILILPPLNRNFHVQLPCTKFSTDENPHIATRPLNLDPLSEGASLSTEHKL</sequence>
<evidence type="ECO:0000313" key="2">
    <source>
        <dbReference type="EMBL" id="KAF8783471.1"/>
    </source>
</evidence>
<reference evidence="2" key="1">
    <citation type="journal article" date="2020" name="bioRxiv">
        <title>Chromosome-level reference genome of the European wasp spider Argiope bruennichi: a resource for studies on range expansion and evolutionary adaptation.</title>
        <authorList>
            <person name="Sheffer M.M."/>
            <person name="Hoppe A."/>
            <person name="Krehenwinkel H."/>
            <person name="Uhl G."/>
            <person name="Kuss A.W."/>
            <person name="Jensen L."/>
            <person name="Jensen C."/>
            <person name="Gillespie R.G."/>
            <person name="Hoff K.J."/>
            <person name="Prost S."/>
        </authorList>
    </citation>
    <scope>NUCLEOTIDE SEQUENCE</scope>
</reference>
<accession>A0A8T0F0G0</accession>
<feature type="region of interest" description="Disordered" evidence="1">
    <location>
        <begin position="85"/>
        <end position="105"/>
    </location>
</feature>
<dbReference type="AlphaFoldDB" id="A0A8T0F0G0"/>
<name>A0A8T0F0G0_ARGBR</name>
<organism evidence="2 3">
    <name type="scientific">Argiope bruennichi</name>
    <name type="common">Wasp spider</name>
    <name type="synonym">Aranea bruennichi</name>
    <dbReference type="NCBI Taxonomy" id="94029"/>
    <lineage>
        <taxon>Eukaryota</taxon>
        <taxon>Metazoa</taxon>
        <taxon>Ecdysozoa</taxon>
        <taxon>Arthropoda</taxon>
        <taxon>Chelicerata</taxon>
        <taxon>Arachnida</taxon>
        <taxon>Araneae</taxon>
        <taxon>Araneomorphae</taxon>
        <taxon>Entelegynae</taxon>
        <taxon>Araneoidea</taxon>
        <taxon>Araneidae</taxon>
        <taxon>Argiope</taxon>
    </lineage>
</organism>
<proteinExistence type="predicted"/>
<dbReference type="EMBL" id="JABXBU010001863">
    <property type="protein sequence ID" value="KAF8783471.1"/>
    <property type="molecule type" value="Genomic_DNA"/>
</dbReference>
<reference evidence="2" key="2">
    <citation type="submission" date="2020-06" db="EMBL/GenBank/DDBJ databases">
        <authorList>
            <person name="Sheffer M."/>
        </authorList>
    </citation>
    <scope>NUCLEOTIDE SEQUENCE</scope>
</reference>
<comment type="caution">
    <text evidence="2">The sequence shown here is derived from an EMBL/GenBank/DDBJ whole genome shotgun (WGS) entry which is preliminary data.</text>
</comment>
<keyword evidence="3" id="KW-1185">Reference proteome</keyword>
<evidence type="ECO:0000256" key="1">
    <source>
        <dbReference type="SAM" id="MobiDB-lite"/>
    </source>
</evidence>
<evidence type="ECO:0000313" key="3">
    <source>
        <dbReference type="Proteomes" id="UP000807504"/>
    </source>
</evidence>